<organism evidence="1">
    <name type="scientific">Xanthomonas arboricola</name>
    <dbReference type="NCBI Taxonomy" id="56448"/>
    <lineage>
        <taxon>Bacteria</taxon>
        <taxon>Pseudomonadati</taxon>
        <taxon>Pseudomonadota</taxon>
        <taxon>Gammaproteobacteria</taxon>
        <taxon>Lysobacterales</taxon>
        <taxon>Lysobacteraceae</taxon>
        <taxon>Xanthomonas</taxon>
    </lineage>
</organism>
<dbReference type="Proteomes" id="UP000528595">
    <property type="component" value="Unassembled WGS sequence"/>
</dbReference>
<reference evidence="1" key="1">
    <citation type="submission" date="2020-08" db="EMBL/GenBank/DDBJ databases">
        <title>Studying the diversity of plant-associated saprophytic bacteria and their role in host health and plant-pathogen interactions.</title>
        <authorList>
            <person name="Potnis N."/>
        </authorList>
    </citation>
    <scope>NUCLEOTIDE SEQUENCE</scope>
    <source>
        <strain evidence="1">F21</strain>
    </source>
</reference>
<dbReference type="EMBL" id="JACIIQ010000008">
    <property type="protein sequence ID" value="MBB5670799.1"/>
    <property type="molecule type" value="Genomic_DNA"/>
</dbReference>
<protein>
    <submittedName>
        <fullName evidence="1">Uncharacterized protein</fullName>
    </submittedName>
</protein>
<sequence>MSSFAHVSAVHEGCVAPVIAGKDTAPGSWSAAK</sequence>
<gene>
    <name evidence="1" type="ORF">FHR65_002364</name>
</gene>
<proteinExistence type="predicted"/>
<name>A0AB73GXI2_9XANT</name>
<evidence type="ECO:0000313" key="1">
    <source>
        <dbReference type="EMBL" id="MBB5670799.1"/>
    </source>
</evidence>
<accession>A0AB73GXI2</accession>
<dbReference type="AlphaFoldDB" id="A0AB73GXI2"/>
<comment type="caution">
    <text evidence="1">The sequence shown here is derived from an EMBL/GenBank/DDBJ whole genome shotgun (WGS) entry which is preliminary data.</text>
</comment>